<dbReference type="Proteomes" id="UP000176547">
    <property type="component" value="Unassembled WGS sequence"/>
</dbReference>
<evidence type="ECO:0000313" key="2">
    <source>
        <dbReference type="Proteomes" id="UP000176547"/>
    </source>
</evidence>
<proteinExistence type="predicted"/>
<dbReference type="PANTHER" id="PTHR39961">
    <property type="entry name" value="HYPOTHETICAL CYTOSOLIC PROTEIN"/>
    <property type="match status" value="1"/>
</dbReference>
<dbReference type="Pfam" id="PF04308">
    <property type="entry name" value="RNaseH_like"/>
    <property type="match status" value="1"/>
</dbReference>
<evidence type="ECO:0000313" key="1">
    <source>
        <dbReference type="EMBL" id="OGE75823.1"/>
    </source>
</evidence>
<comment type="caution">
    <text evidence="1">The sequence shown here is derived from an EMBL/GenBank/DDBJ whole genome shotgun (WGS) entry which is preliminary data.</text>
</comment>
<protein>
    <recommendedName>
        <fullName evidence="3">DUF458 domain-containing protein</fullName>
    </recommendedName>
</protein>
<dbReference type="PANTHER" id="PTHR39961:SF1">
    <property type="entry name" value="DUF458 DOMAIN-CONTAINING PROTEIN"/>
    <property type="match status" value="1"/>
</dbReference>
<evidence type="ECO:0008006" key="3">
    <source>
        <dbReference type="Google" id="ProtNLM"/>
    </source>
</evidence>
<sequence>MSEGLRFLKFINPSSGEMLFAEVVREVVNFMYAEPRAHYRVMIGSDSNGTSSLDVVSVVAIHRVGHGGRYFWSRHAATGIKTLRQKIYTEVQASLDLATLFLPAFRKALEVRGSAGEVPFDFQIHIDVGNQGETRDLVHEVTGMVRGYGYEVFVKPESAAATTVADRHVR</sequence>
<organism evidence="1 2">
    <name type="scientific">Candidatus Doudnabacteria bacterium RIFCSPHIGHO2_01_52_17</name>
    <dbReference type="NCBI Taxonomy" id="1817820"/>
    <lineage>
        <taxon>Bacteria</taxon>
        <taxon>Candidatus Doudnaibacteriota</taxon>
    </lineage>
</organism>
<dbReference type="AlphaFoldDB" id="A0A1F5NDZ8"/>
<gene>
    <name evidence="1" type="ORF">A3K06_03445</name>
</gene>
<reference evidence="1 2" key="1">
    <citation type="journal article" date="2016" name="Nat. Commun.">
        <title>Thousands of microbial genomes shed light on interconnected biogeochemical processes in an aquifer system.</title>
        <authorList>
            <person name="Anantharaman K."/>
            <person name="Brown C.T."/>
            <person name="Hug L.A."/>
            <person name="Sharon I."/>
            <person name="Castelle C.J."/>
            <person name="Probst A.J."/>
            <person name="Thomas B.C."/>
            <person name="Singh A."/>
            <person name="Wilkins M.J."/>
            <person name="Karaoz U."/>
            <person name="Brodie E.L."/>
            <person name="Williams K.H."/>
            <person name="Hubbard S.S."/>
            <person name="Banfield J.F."/>
        </authorList>
    </citation>
    <scope>NUCLEOTIDE SEQUENCE [LARGE SCALE GENOMIC DNA]</scope>
</reference>
<name>A0A1F5NDZ8_9BACT</name>
<dbReference type="EMBL" id="MFEG01000024">
    <property type="protein sequence ID" value="OGE75823.1"/>
    <property type="molecule type" value="Genomic_DNA"/>
</dbReference>
<dbReference type="InterPro" id="IPR007405">
    <property type="entry name" value="Phage_KVP40_Orf299"/>
</dbReference>
<accession>A0A1F5NDZ8</accession>